<dbReference type="PaxDb" id="8022-A0A060ZR97"/>
<evidence type="ECO:0000256" key="1">
    <source>
        <dbReference type="ARBA" id="ARBA00007831"/>
    </source>
</evidence>
<sequence>AGRGSVRASGNFNANQDAETLYKAMKGLGTDEDSIMKLLTSRSNSQRQQIKAAYKTLHGKVRTQPQYNHNTTTTTIQPQCNHNHNTTTMQPQPQYNYNHNTTTMQPQPQYNHNTTTTQLGMVSPISERTIVSLGGFIILS</sequence>
<reference evidence="4" key="2">
    <citation type="submission" date="2014-03" db="EMBL/GenBank/DDBJ databases">
        <authorList>
            <person name="Genoscope - CEA"/>
        </authorList>
    </citation>
    <scope>NUCLEOTIDE SEQUENCE</scope>
</reference>
<keyword evidence="3" id="KW-0041">Annexin</keyword>
<evidence type="ECO:0000313" key="5">
    <source>
        <dbReference type="Proteomes" id="UP000193380"/>
    </source>
</evidence>
<dbReference type="PANTHER" id="PTHR10502">
    <property type="entry name" value="ANNEXIN"/>
    <property type="match status" value="1"/>
</dbReference>
<dbReference type="AlphaFoldDB" id="A0A060ZR97"/>
<keyword evidence="2" id="KW-0677">Repeat</keyword>
<dbReference type="GO" id="GO:0001786">
    <property type="term" value="F:phosphatidylserine binding"/>
    <property type="evidence" value="ECO:0007669"/>
    <property type="project" value="TreeGrafter"/>
</dbReference>
<accession>A0A060ZR97</accession>
<dbReference type="FunFam" id="1.10.220.10:FF:000005">
    <property type="entry name" value="Annexin"/>
    <property type="match status" value="1"/>
</dbReference>
<reference evidence="4" key="1">
    <citation type="journal article" date="2014" name="Nat. Commun.">
        <title>The rainbow trout genome provides novel insights into evolution after whole-genome duplication in vertebrates.</title>
        <authorList>
            <person name="Berthelot C."/>
            <person name="Brunet F."/>
            <person name="Chalopin D."/>
            <person name="Juanchich A."/>
            <person name="Bernard M."/>
            <person name="Noel B."/>
            <person name="Bento P."/>
            <person name="Da Silva C."/>
            <person name="Labadie K."/>
            <person name="Alberti A."/>
            <person name="Aury J.M."/>
            <person name="Louis A."/>
            <person name="Dehais P."/>
            <person name="Bardou P."/>
            <person name="Montfort J."/>
            <person name="Klopp C."/>
            <person name="Cabau C."/>
            <person name="Gaspin C."/>
            <person name="Thorgaard G.H."/>
            <person name="Boussaha M."/>
            <person name="Quillet E."/>
            <person name="Guyomard R."/>
            <person name="Galiana D."/>
            <person name="Bobe J."/>
            <person name="Volff J.N."/>
            <person name="Genet C."/>
            <person name="Wincker P."/>
            <person name="Jaillon O."/>
            <person name="Roest Crollius H."/>
            <person name="Guiguen Y."/>
        </authorList>
    </citation>
    <scope>NUCLEOTIDE SEQUENCE [LARGE SCALE GENOMIC DNA]</scope>
</reference>
<dbReference type="GO" id="GO:0005544">
    <property type="term" value="F:calcium-dependent phospholipid binding"/>
    <property type="evidence" value="ECO:0007669"/>
    <property type="project" value="InterPro"/>
</dbReference>
<name>A0A060ZR97_ONCMY</name>
<dbReference type="GO" id="GO:0005886">
    <property type="term" value="C:plasma membrane"/>
    <property type="evidence" value="ECO:0007669"/>
    <property type="project" value="TreeGrafter"/>
</dbReference>
<dbReference type="SUPFAM" id="SSF47874">
    <property type="entry name" value="Annexin"/>
    <property type="match status" value="1"/>
</dbReference>
<dbReference type="PROSITE" id="PS51897">
    <property type="entry name" value="ANNEXIN_2"/>
    <property type="match status" value="1"/>
</dbReference>
<dbReference type="EMBL" id="FR968103">
    <property type="protein sequence ID" value="CDR05921.1"/>
    <property type="molecule type" value="Genomic_DNA"/>
</dbReference>
<feature type="non-terminal residue" evidence="4">
    <location>
        <position position="1"/>
    </location>
</feature>
<gene>
    <name evidence="4" type="ORF">GSONMT00056610001</name>
</gene>
<evidence type="ECO:0000313" key="4">
    <source>
        <dbReference type="EMBL" id="CDR05921.1"/>
    </source>
</evidence>
<dbReference type="STRING" id="8022.A0A060ZR97"/>
<evidence type="ECO:0000256" key="3">
    <source>
        <dbReference type="ARBA" id="ARBA00023216"/>
    </source>
</evidence>
<comment type="similarity">
    <text evidence="1">Belongs to the annexin family.</text>
</comment>
<proteinExistence type="inferred from homology"/>
<dbReference type="Gene3D" id="1.10.220.10">
    <property type="entry name" value="Annexin"/>
    <property type="match status" value="1"/>
</dbReference>
<dbReference type="GO" id="GO:0005509">
    <property type="term" value="F:calcium ion binding"/>
    <property type="evidence" value="ECO:0007669"/>
    <property type="project" value="InterPro"/>
</dbReference>
<dbReference type="GO" id="GO:0005634">
    <property type="term" value="C:nucleus"/>
    <property type="evidence" value="ECO:0007669"/>
    <property type="project" value="TreeGrafter"/>
</dbReference>
<dbReference type="GO" id="GO:0012506">
    <property type="term" value="C:vesicle membrane"/>
    <property type="evidence" value="ECO:0007669"/>
    <property type="project" value="TreeGrafter"/>
</dbReference>
<dbReference type="InterPro" id="IPR037104">
    <property type="entry name" value="Annexin_sf"/>
</dbReference>
<protein>
    <recommendedName>
        <fullName evidence="6">Annexin</fullName>
    </recommendedName>
</protein>
<dbReference type="PANTHER" id="PTHR10502:SF26">
    <property type="entry name" value="ANNEXIN A5"/>
    <property type="match status" value="1"/>
</dbReference>
<organism evidence="4 5">
    <name type="scientific">Oncorhynchus mykiss</name>
    <name type="common">Rainbow trout</name>
    <name type="synonym">Salmo gairdneri</name>
    <dbReference type="NCBI Taxonomy" id="8022"/>
    <lineage>
        <taxon>Eukaryota</taxon>
        <taxon>Metazoa</taxon>
        <taxon>Chordata</taxon>
        <taxon>Craniata</taxon>
        <taxon>Vertebrata</taxon>
        <taxon>Euteleostomi</taxon>
        <taxon>Actinopterygii</taxon>
        <taxon>Neopterygii</taxon>
        <taxon>Teleostei</taxon>
        <taxon>Protacanthopterygii</taxon>
        <taxon>Salmoniformes</taxon>
        <taxon>Salmonidae</taxon>
        <taxon>Salmoninae</taxon>
        <taxon>Oncorhynchus</taxon>
    </lineage>
</organism>
<dbReference type="Proteomes" id="UP000193380">
    <property type="component" value="Unassembled WGS sequence"/>
</dbReference>
<dbReference type="Pfam" id="PF00191">
    <property type="entry name" value="Annexin"/>
    <property type="match status" value="1"/>
</dbReference>
<dbReference type="GO" id="GO:0005737">
    <property type="term" value="C:cytoplasm"/>
    <property type="evidence" value="ECO:0007669"/>
    <property type="project" value="TreeGrafter"/>
</dbReference>
<evidence type="ECO:0000256" key="2">
    <source>
        <dbReference type="ARBA" id="ARBA00022737"/>
    </source>
</evidence>
<evidence type="ECO:0008006" key="6">
    <source>
        <dbReference type="Google" id="ProtNLM"/>
    </source>
</evidence>
<dbReference type="InterPro" id="IPR018502">
    <property type="entry name" value="Annexin_repeat"/>
</dbReference>